<keyword evidence="2" id="KW-1003">Cell membrane</keyword>
<accession>A0A8J9V8W9</accession>
<proteinExistence type="predicted"/>
<dbReference type="FunFam" id="2.60.40.10:FF:000005">
    <property type="entry name" value="Neuronal cell adhesion molecule"/>
    <property type="match status" value="1"/>
</dbReference>
<dbReference type="InterPro" id="IPR017868">
    <property type="entry name" value="Filamin/ABP280_repeat-like"/>
</dbReference>
<dbReference type="InterPro" id="IPR003961">
    <property type="entry name" value="FN3_dom"/>
</dbReference>
<keyword evidence="7" id="KW-0393">Immunoglobulin domain</keyword>
<feature type="domain" description="Fibronectin type-III" evidence="14">
    <location>
        <begin position="738"/>
        <end position="838"/>
    </location>
</feature>
<feature type="compositionally biased region" description="Basic and acidic residues" evidence="9">
    <location>
        <begin position="1265"/>
        <end position="1278"/>
    </location>
</feature>
<evidence type="ECO:0000256" key="1">
    <source>
        <dbReference type="ARBA" id="ARBA00004236"/>
    </source>
</evidence>
<dbReference type="GO" id="GO:0098609">
    <property type="term" value="P:cell-cell adhesion"/>
    <property type="evidence" value="ECO:0007669"/>
    <property type="project" value="TreeGrafter"/>
</dbReference>
<evidence type="ECO:0000256" key="9">
    <source>
        <dbReference type="SAM" id="MobiDB-lite"/>
    </source>
</evidence>
<feature type="domain" description="Ig-like" evidence="13">
    <location>
        <begin position="347"/>
        <end position="432"/>
    </location>
</feature>
<feature type="region of interest" description="Disordered" evidence="9">
    <location>
        <begin position="1192"/>
        <end position="1414"/>
    </location>
</feature>
<dbReference type="GO" id="GO:0007399">
    <property type="term" value="P:nervous system development"/>
    <property type="evidence" value="ECO:0007669"/>
    <property type="project" value="TreeGrafter"/>
</dbReference>
<feature type="domain" description="Ig-like" evidence="13">
    <location>
        <begin position="48"/>
        <end position="131"/>
    </location>
</feature>
<feature type="domain" description="Ig-like" evidence="13">
    <location>
        <begin position="252"/>
        <end position="342"/>
    </location>
</feature>
<feature type="region of interest" description="Disordered" evidence="9">
    <location>
        <begin position="1144"/>
        <end position="1173"/>
    </location>
</feature>
<evidence type="ECO:0000259" key="13">
    <source>
        <dbReference type="PROSITE" id="PS50835"/>
    </source>
</evidence>
<evidence type="ECO:0000259" key="14">
    <source>
        <dbReference type="PROSITE" id="PS50853"/>
    </source>
</evidence>
<dbReference type="GO" id="GO:0055013">
    <property type="term" value="P:cardiac muscle cell development"/>
    <property type="evidence" value="ECO:0007669"/>
    <property type="project" value="UniProtKB-ARBA"/>
</dbReference>
<feature type="domain" description="Ig-like" evidence="13">
    <location>
        <begin position="438"/>
        <end position="523"/>
    </location>
</feature>
<feature type="compositionally biased region" description="Pro residues" evidence="9">
    <location>
        <begin position="1364"/>
        <end position="1376"/>
    </location>
</feature>
<reference evidence="15" key="1">
    <citation type="submission" date="2022-01" db="EMBL/GenBank/DDBJ databases">
        <authorList>
            <person name="Braso-Vives M."/>
        </authorList>
    </citation>
    <scope>NUCLEOTIDE SEQUENCE</scope>
</reference>
<feature type="domain" description="Ig-like" evidence="13">
    <location>
        <begin position="1400"/>
        <end position="1487"/>
    </location>
</feature>
<dbReference type="InterPro" id="IPR013098">
    <property type="entry name" value="Ig_I-set"/>
</dbReference>
<feature type="domain" description="Ig-like" evidence="13">
    <location>
        <begin position="528"/>
        <end position="618"/>
    </location>
</feature>
<feature type="compositionally biased region" description="Basic and acidic residues" evidence="9">
    <location>
        <begin position="1291"/>
        <end position="1312"/>
    </location>
</feature>
<feature type="transmembrane region" description="Helical" evidence="10">
    <location>
        <begin position="1007"/>
        <end position="1030"/>
    </location>
</feature>
<dbReference type="SMART" id="SM00409">
    <property type="entry name" value="IG"/>
    <property type="match status" value="7"/>
</dbReference>
<dbReference type="Proteomes" id="UP000838412">
    <property type="component" value="Chromosome 1"/>
</dbReference>
<evidence type="ECO:0000256" key="5">
    <source>
        <dbReference type="ARBA" id="ARBA00023157"/>
    </source>
</evidence>
<dbReference type="FunFam" id="2.60.40.10:FF:000107">
    <property type="entry name" value="Myosin, light chain kinase a"/>
    <property type="match status" value="1"/>
</dbReference>
<dbReference type="InterPro" id="IPR003598">
    <property type="entry name" value="Ig_sub2"/>
</dbReference>
<evidence type="ECO:0000256" key="3">
    <source>
        <dbReference type="ARBA" id="ARBA00022737"/>
    </source>
</evidence>
<evidence type="ECO:0000313" key="16">
    <source>
        <dbReference type="Proteomes" id="UP000838412"/>
    </source>
</evidence>
<dbReference type="PROSITE" id="PS50194">
    <property type="entry name" value="FILAMIN_REPEAT"/>
    <property type="match status" value="1"/>
</dbReference>
<dbReference type="PROSITE" id="PS50853">
    <property type="entry name" value="FN3"/>
    <property type="match status" value="3"/>
</dbReference>
<dbReference type="OrthoDB" id="5982258at2759"/>
<feature type="domain" description="Fibronectin type-III" evidence="14">
    <location>
        <begin position="625"/>
        <end position="736"/>
    </location>
</feature>
<evidence type="ECO:0000256" key="6">
    <source>
        <dbReference type="ARBA" id="ARBA00023180"/>
    </source>
</evidence>
<feature type="signal peptide" evidence="11">
    <location>
        <begin position="1"/>
        <end position="23"/>
    </location>
</feature>
<gene>
    <name evidence="15" type="primary">CNTN2</name>
    <name evidence="15" type="ORF">BLAG_LOCUS1011</name>
</gene>
<dbReference type="InterPro" id="IPR036116">
    <property type="entry name" value="FN3_sf"/>
</dbReference>
<feature type="chain" id="PRO_5035457760" evidence="11">
    <location>
        <begin position="24"/>
        <end position="1533"/>
    </location>
</feature>
<dbReference type="PANTHER" id="PTHR44170:SF54">
    <property type="entry name" value="FI24025P1"/>
    <property type="match status" value="1"/>
</dbReference>
<dbReference type="Gene3D" id="1.10.533.10">
    <property type="entry name" value="Death Domain, Fas"/>
    <property type="match status" value="1"/>
</dbReference>
<keyword evidence="10" id="KW-1133">Transmembrane helix</keyword>
<dbReference type="SUPFAM" id="SSF47986">
    <property type="entry name" value="DEATH domain"/>
    <property type="match status" value="1"/>
</dbReference>
<dbReference type="InterPro" id="IPR001315">
    <property type="entry name" value="CARD"/>
</dbReference>
<keyword evidence="4 10" id="KW-0472">Membrane</keyword>
<feature type="domain" description="Ig-like" evidence="13">
    <location>
        <begin position="154"/>
        <end position="234"/>
    </location>
</feature>
<dbReference type="Pfam" id="PF13927">
    <property type="entry name" value="Ig_3"/>
    <property type="match status" value="4"/>
</dbReference>
<dbReference type="InterPro" id="IPR013783">
    <property type="entry name" value="Ig-like_fold"/>
</dbReference>
<keyword evidence="6" id="KW-0325">Glycoprotein</keyword>
<dbReference type="CDD" id="cd00063">
    <property type="entry name" value="FN3"/>
    <property type="match status" value="3"/>
</dbReference>
<dbReference type="Pfam" id="PF07679">
    <property type="entry name" value="I-set"/>
    <property type="match status" value="2"/>
</dbReference>
<dbReference type="Gene3D" id="2.60.40.10">
    <property type="entry name" value="Immunoglobulins"/>
    <property type="match status" value="10"/>
</dbReference>
<feature type="domain" description="Fibronectin type-III" evidence="14">
    <location>
        <begin position="888"/>
        <end position="987"/>
    </location>
</feature>
<evidence type="ECO:0000256" key="7">
    <source>
        <dbReference type="ARBA" id="ARBA00023319"/>
    </source>
</evidence>
<dbReference type="PANTHER" id="PTHR44170">
    <property type="entry name" value="PROTEIN SIDEKICK"/>
    <property type="match status" value="1"/>
</dbReference>
<evidence type="ECO:0000256" key="4">
    <source>
        <dbReference type="ARBA" id="ARBA00023136"/>
    </source>
</evidence>
<name>A0A8J9V8W9_BRALA</name>
<evidence type="ECO:0000256" key="8">
    <source>
        <dbReference type="PROSITE-ProRule" id="PRU00087"/>
    </source>
</evidence>
<dbReference type="SUPFAM" id="SSF49265">
    <property type="entry name" value="Fibronectin type III"/>
    <property type="match status" value="2"/>
</dbReference>
<dbReference type="InterPro" id="IPR011029">
    <property type="entry name" value="DEATH-like_dom_sf"/>
</dbReference>
<evidence type="ECO:0000313" key="15">
    <source>
        <dbReference type="EMBL" id="CAH1230239.1"/>
    </source>
</evidence>
<keyword evidence="5" id="KW-1015">Disulfide bond</keyword>
<feature type="compositionally biased region" description="Low complexity" evidence="9">
    <location>
        <begin position="1377"/>
        <end position="1396"/>
    </location>
</feature>
<feature type="domain" description="CARD" evidence="12">
    <location>
        <begin position="1057"/>
        <end position="1146"/>
    </location>
</feature>
<keyword evidence="16" id="KW-1185">Reference proteome</keyword>
<dbReference type="FunFam" id="2.60.40.10:FF:000064">
    <property type="entry name" value="Contactin 1"/>
    <property type="match status" value="1"/>
</dbReference>
<sequence>MAVRPPLLLLSVAILYYVTLTEGQISGQNPYLDPRSQIIAQDVPQQEPLIIHEPKDVVYNPGGERKYAVMQCAAIGNPEPTYEWERDSVPVQVGERYSIVGGNLTIMNPSNTTDIGTYRCTAINSVGREISRTATLKFAFVGEWDRTARDPKTVNEGSLLSVTCNPPAAHPGLKYSWYKDNNFVIPSHRVHISDLTGDLYIASARESDAGSYRCRAMSADPNADSNGNTEDQFSPPTVITVNNQQNLFDTQPVMAFRVEDVTVVRNPTAEEDEEASVTMECFATGRPVPTISWERMDAPLPPKARPSNSRLVITDVTQDEAGTYRCTARNNLGSVSDDARIIFNSPPEFLDFIPPEARGIGETVTFQCPAVRGTRPLRYSWFAGDEPITSDIRIKVGASTLTINNIRESDHGRYQCHVENEYGTAQVSAELSVRDIRPRFFSPVSSVLAVEGGKAVLRYNSRAAPTPTIQWKKGTSSIQQGNKYNITSQGYLVINDIRTNDAGLYTVSVINDLGSASSTGEVRVVEATVITTSPSDTTIDTGGLKTLRCTARTDRRLDVTYTWLVNDRRLEVNDSAQYYERGSNGDLIIKNADPSLSGTYTCSAESGGLTVQASCTVTVQGPRGAPLGVNTGGMGSNWVELQWLPVPQGDSAVEYVIEGVAIPEPKDPLAQEVWEQVKRGSVSGLRTTRALPSGTKSVNVSGLSSNTLYKFRVMELNPFGLGEPSLPTGEIRTLPASPTKKPVVGGGGGIRDDLRITWEPFERRDYGGPGFGYRVMFRRRGVSTWGTDEIRTNASVALASFVHGPVPNYVPYDVKVQAFNDLGNGPESDMVTVYSSGGPPGKINGIRVLYTSHSNATLSFSPPQYRGNLLYYVIRYWKSNERANSSYDPVNYQVVPIEQARVRPVRYTELEPLNPYVWPIPADEEPRRYRRNPDEPHVRVRRADAGPHYGVVTGLESNQQYMFSARARTDGGRGDYSREVPGTTLANAAQSRAAAGGLLNQPWLPTLLWVFLALLIFLALLCCCLGYYWYKNVRHTKLKTSKVPAEISMDNMATNRMTHAHKKQLLRHKPALVKTVDPEPVIHHLVQKEAIPKSMAGQIRSPKKPEEAHERLLTVLPSRPDPAFFHYCDAVRKQDAGLADQLERKTPSISGSGENGVFSSMPLKTPTGSEGDSISIHDALETKMKYEDLNNSHYSMDLDPTGPRARSKQRLVSSSTEDDDTETSPKSSREHTNEGFDDYELDLPPYPASHRAKSRSGSSQQSPRSSERMDLDLTDNRGRAKFGSSRQSPRSSERMDLDPASHRERMDLDPASHRAKSRSGSSQQSPRSSEGMDLDLAEAEPVDMTPQLAAPSFGPRPSRRQGPLTPPAQPPPPVPAPASRHAPVSAPTPVAAPEPVYSTPSVEPHPFEAQSGQRVTAEDGWPVIIEVYGPADEVRWLYEGRELPNCSQYQQESESPECHLLHINGVNRQNAGVYTCQGTIYGEGTVSCDVIIDIAGTKSKTGSYTNMPLYDDDYSLHPRDDYGDNGRHLASRV</sequence>
<evidence type="ECO:0000256" key="11">
    <source>
        <dbReference type="SAM" id="SignalP"/>
    </source>
</evidence>
<dbReference type="InterPro" id="IPR007110">
    <property type="entry name" value="Ig-like_dom"/>
</dbReference>
<evidence type="ECO:0000256" key="10">
    <source>
        <dbReference type="SAM" id="Phobius"/>
    </source>
</evidence>
<dbReference type="CDD" id="cd00096">
    <property type="entry name" value="Ig"/>
    <property type="match status" value="1"/>
</dbReference>
<feature type="compositionally biased region" description="Low complexity" evidence="9">
    <location>
        <begin position="1255"/>
        <end position="1264"/>
    </location>
</feature>
<dbReference type="GO" id="GO:0042981">
    <property type="term" value="P:regulation of apoptotic process"/>
    <property type="evidence" value="ECO:0007669"/>
    <property type="project" value="InterPro"/>
</dbReference>
<dbReference type="FunFam" id="2.60.40.10:FF:000032">
    <property type="entry name" value="palladin isoform X1"/>
    <property type="match status" value="1"/>
</dbReference>
<feature type="compositionally biased region" description="Acidic residues" evidence="9">
    <location>
        <begin position="1332"/>
        <end position="1341"/>
    </location>
</feature>
<evidence type="ECO:0000256" key="2">
    <source>
        <dbReference type="ARBA" id="ARBA00022475"/>
    </source>
</evidence>
<protein>
    <submittedName>
        <fullName evidence="15">CNTN2 protein</fullName>
    </submittedName>
</protein>
<dbReference type="FunFam" id="2.60.40.10:FF:000052">
    <property type="entry name" value="Contactin 1"/>
    <property type="match status" value="1"/>
</dbReference>
<dbReference type="CDD" id="cd01671">
    <property type="entry name" value="CARD"/>
    <property type="match status" value="1"/>
</dbReference>
<keyword evidence="10" id="KW-0812">Transmembrane</keyword>
<dbReference type="GO" id="GO:0005886">
    <property type="term" value="C:plasma membrane"/>
    <property type="evidence" value="ECO:0007669"/>
    <property type="project" value="UniProtKB-SubCell"/>
</dbReference>
<organism evidence="15 16">
    <name type="scientific">Branchiostoma lanceolatum</name>
    <name type="common">Common lancelet</name>
    <name type="synonym">Amphioxus lanceolatum</name>
    <dbReference type="NCBI Taxonomy" id="7740"/>
    <lineage>
        <taxon>Eukaryota</taxon>
        <taxon>Metazoa</taxon>
        <taxon>Chordata</taxon>
        <taxon>Cephalochordata</taxon>
        <taxon>Leptocardii</taxon>
        <taxon>Amphioxiformes</taxon>
        <taxon>Branchiostomatidae</taxon>
        <taxon>Branchiostoma</taxon>
    </lineage>
</organism>
<dbReference type="EMBL" id="OV696686">
    <property type="protein sequence ID" value="CAH1230239.1"/>
    <property type="molecule type" value="Genomic_DNA"/>
</dbReference>
<dbReference type="PROSITE" id="PS50835">
    <property type="entry name" value="IG_LIKE"/>
    <property type="match status" value="7"/>
</dbReference>
<evidence type="ECO:0000259" key="12">
    <source>
        <dbReference type="PROSITE" id="PS50209"/>
    </source>
</evidence>
<dbReference type="InterPro" id="IPR036179">
    <property type="entry name" value="Ig-like_dom_sf"/>
</dbReference>
<keyword evidence="11" id="KW-0732">Signal</keyword>
<dbReference type="PROSITE" id="PS50209">
    <property type="entry name" value="CARD"/>
    <property type="match status" value="1"/>
</dbReference>
<dbReference type="SMART" id="SM00408">
    <property type="entry name" value="IGc2"/>
    <property type="match status" value="7"/>
</dbReference>
<dbReference type="SMART" id="SM00060">
    <property type="entry name" value="FN3"/>
    <property type="match status" value="3"/>
</dbReference>
<feature type="compositionally biased region" description="Low complexity" evidence="9">
    <location>
        <begin position="1318"/>
        <end position="1329"/>
    </location>
</feature>
<comment type="subcellular location">
    <subcellularLocation>
        <location evidence="1">Cell membrane</location>
    </subcellularLocation>
</comment>
<feature type="repeat" description="Filamin" evidence="8">
    <location>
        <begin position="616"/>
        <end position="673"/>
    </location>
</feature>
<dbReference type="InterPro" id="IPR003599">
    <property type="entry name" value="Ig_sub"/>
</dbReference>
<dbReference type="FunFam" id="2.60.40.10:FF:000035">
    <property type="entry name" value="Contactin 1"/>
    <property type="match status" value="1"/>
</dbReference>
<dbReference type="SUPFAM" id="SSF48726">
    <property type="entry name" value="Immunoglobulin"/>
    <property type="match status" value="7"/>
</dbReference>
<keyword evidence="3" id="KW-0677">Repeat</keyword>